<name>A0AAD9PMR8_9APIC</name>
<keyword evidence="3" id="KW-0378">Hydrolase</keyword>
<dbReference type="SUPFAM" id="SSF56281">
    <property type="entry name" value="Metallo-hydrolase/oxidoreductase"/>
    <property type="match status" value="1"/>
</dbReference>
<dbReference type="InterPro" id="IPR027074">
    <property type="entry name" value="Integrator_9su"/>
</dbReference>
<comment type="subcellular location">
    <subcellularLocation>
        <location evidence="1">Nucleus</location>
    </subcellularLocation>
</comment>
<dbReference type="GO" id="GO:0032039">
    <property type="term" value="C:integrator complex"/>
    <property type="evidence" value="ECO:0007669"/>
    <property type="project" value="InterPro"/>
</dbReference>
<organism evidence="3 4">
    <name type="scientific">Babesia duncani</name>
    <dbReference type="NCBI Taxonomy" id="323732"/>
    <lineage>
        <taxon>Eukaryota</taxon>
        <taxon>Sar</taxon>
        <taxon>Alveolata</taxon>
        <taxon>Apicomplexa</taxon>
        <taxon>Aconoidasida</taxon>
        <taxon>Piroplasmida</taxon>
        <taxon>Babesiidae</taxon>
        <taxon>Babesia</taxon>
    </lineage>
</organism>
<sequence>MEVTFICNCGVCNSLLVEIGGVYILCNIPCDVERLFPNDETKSILGPNGKIHCIIATTAQGLENVEALRELCDLSTTHILCTRPIYTLACIFTRQVLKSQKYHGDVEISGNKVKYNSYVINRVLHHQLKVEKQFNKDSNDVPPYLQCEQFLNNNLLHAISFKEVSQLSIEVDVEFACLKSLVNVDFVATASGFSFGSSNWYITCCGYTIAIYGESTNPMVPTIYKPFDSTLMESANYNIISPGATCQPKFQTTSKSEEIKFETYSEPAQQLEYTVQLITIANAAIDGILQGEVVIIPVDPFGNVTFAIIEHLIIAMEKRLRQHQMVRIYCLGDCMQDLFNFGTKSAEWVHPERGECAMHHENPTSPFPMLEKIKESNKLFIGNSLNDLKTVYRMPCVMLVTSFFQSNCMEFLKQKISDPNVNFIWISNRLKQMVLGHARPFAKMINVFLEPRMTFDALCNMISNTRTILVPQPLEAAAISRMQTHPATFKIGNNINVSIPLPKGLIKTSLLLSQFENVVLPNLKSIPGSSCKVAPLQIQSQVAQDMVLVSNDSCKRNVPVMFGTFTVNQVVKQLQQEGLRNEINVTKSNQYPFVIHIPERNIVIIMESPQHTIIEANNDDDRQFATQLILNFLTLI</sequence>
<dbReference type="RefSeq" id="XP_067804456.1">
    <property type="nucleotide sequence ID" value="XM_067945665.1"/>
</dbReference>
<keyword evidence="4" id="KW-1185">Reference proteome</keyword>
<reference evidence="3" key="1">
    <citation type="journal article" date="2023" name="Nat. Microbiol.">
        <title>Babesia duncani multi-omics identifies virulence factors and drug targets.</title>
        <authorList>
            <person name="Singh P."/>
            <person name="Lonardi S."/>
            <person name="Liang Q."/>
            <person name="Vydyam P."/>
            <person name="Khabirova E."/>
            <person name="Fang T."/>
            <person name="Gihaz S."/>
            <person name="Thekkiniath J."/>
            <person name="Munshi M."/>
            <person name="Abel S."/>
            <person name="Ciampossin L."/>
            <person name="Batugedara G."/>
            <person name="Gupta M."/>
            <person name="Lu X.M."/>
            <person name="Lenz T."/>
            <person name="Chakravarty S."/>
            <person name="Cornillot E."/>
            <person name="Hu Y."/>
            <person name="Ma W."/>
            <person name="Gonzalez L.M."/>
            <person name="Sanchez S."/>
            <person name="Estrada K."/>
            <person name="Sanchez-Flores A."/>
            <person name="Montero E."/>
            <person name="Harb O.S."/>
            <person name="Le Roch K.G."/>
            <person name="Mamoun C.B."/>
        </authorList>
    </citation>
    <scope>NUCLEOTIDE SEQUENCE</scope>
    <source>
        <strain evidence="3">WA1</strain>
    </source>
</reference>
<evidence type="ECO:0000256" key="2">
    <source>
        <dbReference type="ARBA" id="ARBA00023242"/>
    </source>
</evidence>
<dbReference type="Gene3D" id="3.40.50.10890">
    <property type="match status" value="1"/>
</dbReference>
<dbReference type="GO" id="GO:0034472">
    <property type="term" value="P:snRNA 3'-end processing"/>
    <property type="evidence" value="ECO:0007669"/>
    <property type="project" value="TreeGrafter"/>
</dbReference>
<dbReference type="InterPro" id="IPR036866">
    <property type="entry name" value="RibonucZ/Hydroxyglut_hydro"/>
</dbReference>
<dbReference type="GeneID" id="94334914"/>
<dbReference type="PANTHER" id="PTHR46094">
    <property type="entry name" value="INTEGRATOR COMPLEX SUBUNIT 9"/>
    <property type="match status" value="1"/>
</dbReference>
<dbReference type="Proteomes" id="UP001214638">
    <property type="component" value="Unassembled WGS sequence"/>
</dbReference>
<dbReference type="AlphaFoldDB" id="A0AAD9PMR8"/>
<dbReference type="PANTHER" id="PTHR46094:SF1">
    <property type="entry name" value="INTEGRATOR COMPLEX SUBUNIT 9"/>
    <property type="match status" value="1"/>
</dbReference>
<comment type="caution">
    <text evidence="3">The sequence shown here is derived from an EMBL/GenBank/DDBJ whole genome shotgun (WGS) entry which is preliminary data.</text>
</comment>
<evidence type="ECO:0000313" key="4">
    <source>
        <dbReference type="Proteomes" id="UP001214638"/>
    </source>
</evidence>
<evidence type="ECO:0000313" key="3">
    <source>
        <dbReference type="EMBL" id="KAK2197614.1"/>
    </source>
</evidence>
<keyword evidence="2" id="KW-0539">Nucleus</keyword>
<dbReference type="GO" id="GO:0016787">
    <property type="term" value="F:hydrolase activity"/>
    <property type="evidence" value="ECO:0007669"/>
    <property type="project" value="UniProtKB-KW"/>
</dbReference>
<accession>A0AAD9PMR8</accession>
<dbReference type="EMBL" id="JALLKP010000001">
    <property type="protein sequence ID" value="KAK2197614.1"/>
    <property type="molecule type" value="Genomic_DNA"/>
</dbReference>
<protein>
    <submittedName>
        <fullName evidence="3">Bifunctional Ribonuclease Z-Hydroxyacylglutathione hydrolase-like/Integrator complex subunit 9</fullName>
    </submittedName>
</protein>
<proteinExistence type="predicted"/>
<evidence type="ECO:0000256" key="1">
    <source>
        <dbReference type="ARBA" id="ARBA00004123"/>
    </source>
</evidence>
<gene>
    <name evidence="3" type="ORF">BdWA1_000616</name>
</gene>
<dbReference type="KEGG" id="bdw:94334914"/>